<keyword evidence="3" id="KW-0677">Repeat</keyword>
<dbReference type="PROSITE" id="PS01187">
    <property type="entry name" value="EGF_CA"/>
    <property type="match status" value="1"/>
</dbReference>
<dbReference type="SUPFAM" id="SSF57535">
    <property type="entry name" value="Complement control module/SCR domain"/>
    <property type="match status" value="4"/>
</dbReference>
<dbReference type="PROSITE" id="PS00010">
    <property type="entry name" value="ASX_HYDROXYL"/>
    <property type="match status" value="1"/>
</dbReference>
<evidence type="ECO:0000256" key="4">
    <source>
        <dbReference type="ARBA" id="ARBA00023157"/>
    </source>
</evidence>
<protein>
    <submittedName>
        <fullName evidence="11">Uncharacterized protein</fullName>
    </submittedName>
</protein>
<feature type="domain" description="Chitin-binding type-2" evidence="10">
    <location>
        <begin position="789"/>
        <end position="851"/>
    </location>
</feature>
<feature type="domain" description="Sushi" evidence="9">
    <location>
        <begin position="420"/>
        <end position="479"/>
    </location>
</feature>
<keyword evidence="12" id="KW-1185">Reference proteome</keyword>
<accession>A0A8S4MUQ9</accession>
<dbReference type="PANTHER" id="PTHR45656">
    <property type="entry name" value="PROTEIN CBR-CLEC-78"/>
    <property type="match status" value="1"/>
</dbReference>
<feature type="disulfide bond" evidence="6">
    <location>
        <begin position="710"/>
        <end position="719"/>
    </location>
</feature>
<dbReference type="CDD" id="cd00033">
    <property type="entry name" value="CCP"/>
    <property type="match status" value="3"/>
</dbReference>
<dbReference type="PROSITE" id="PS00022">
    <property type="entry name" value="EGF_1"/>
    <property type="match status" value="1"/>
</dbReference>
<proteinExistence type="predicted"/>
<keyword evidence="1 6" id="KW-0245">EGF-like domain</keyword>
<evidence type="ECO:0000259" key="8">
    <source>
        <dbReference type="PROSITE" id="PS50026"/>
    </source>
</evidence>
<name>A0A8S4MUQ9_OWEFU</name>
<dbReference type="Pfam" id="PF00084">
    <property type="entry name" value="Sushi"/>
    <property type="match status" value="2"/>
</dbReference>
<evidence type="ECO:0000256" key="1">
    <source>
        <dbReference type="ARBA" id="ARBA00022536"/>
    </source>
</evidence>
<dbReference type="Gene3D" id="2.10.70.10">
    <property type="entry name" value="Complement Module, domain 1"/>
    <property type="match status" value="4"/>
</dbReference>
<dbReference type="Pfam" id="PF00008">
    <property type="entry name" value="EGF"/>
    <property type="match status" value="1"/>
</dbReference>
<evidence type="ECO:0000256" key="2">
    <source>
        <dbReference type="ARBA" id="ARBA00022729"/>
    </source>
</evidence>
<dbReference type="FunFam" id="2.10.25.10:FF:000122">
    <property type="entry name" value="Protein crumbs homolog 2"/>
    <property type="match status" value="1"/>
</dbReference>
<dbReference type="Proteomes" id="UP000749559">
    <property type="component" value="Unassembled WGS sequence"/>
</dbReference>
<feature type="disulfide bond" evidence="7">
    <location>
        <begin position="754"/>
        <end position="781"/>
    </location>
</feature>
<keyword evidence="4 6" id="KW-1015">Disulfide bond</keyword>
<keyword evidence="5" id="KW-0325">Glycoprotein</keyword>
<dbReference type="InterPro" id="IPR036508">
    <property type="entry name" value="Chitin-bd_dom_sf"/>
</dbReference>
<dbReference type="SMART" id="SM00179">
    <property type="entry name" value="EGF_CA"/>
    <property type="match status" value="1"/>
</dbReference>
<feature type="disulfide bond" evidence="7">
    <location>
        <begin position="187"/>
        <end position="230"/>
    </location>
</feature>
<keyword evidence="2" id="KW-0732">Signal</keyword>
<reference evidence="11" key="1">
    <citation type="submission" date="2022-03" db="EMBL/GenBank/DDBJ databases">
        <authorList>
            <person name="Martin C."/>
        </authorList>
    </citation>
    <scope>NUCLEOTIDE SEQUENCE</scope>
</reference>
<organism evidence="11 12">
    <name type="scientific">Owenia fusiformis</name>
    <name type="common">Polychaete worm</name>
    <dbReference type="NCBI Taxonomy" id="6347"/>
    <lineage>
        <taxon>Eukaryota</taxon>
        <taxon>Metazoa</taxon>
        <taxon>Spiralia</taxon>
        <taxon>Lophotrochozoa</taxon>
        <taxon>Annelida</taxon>
        <taxon>Polychaeta</taxon>
        <taxon>Sedentaria</taxon>
        <taxon>Canalipalpata</taxon>
        <taxon>Sabellida</taxon>
        <taxon>Oweniida</taxon>
        <taxon>Oweniidae</taxon>
        <taxon>Owenia</taxon>
    </lineage>
</organism>
<dbReference type="PROSITE" id="PS50026">
    <property type="entry name" value="EGF_3"/>
    <property type="match status" value="1"/>
</dbReference>
<evidence type="ECO:0000259" key="10">
    <source>
        <dbReference type="PROSITE" id="PS50940"/>
    </source>
</evidence>
<dbReference type="InterPro" id="IPR001881">
    <property type="entry name" value="EGF-like_Ca-bd_dom"/>
</dbReference>
<comment type="caution">
    <text evidence="6">Lacks conserved residue(s) required for the propagation of feature annotation.</text>
</comment>
<evidence type="ECO:0000256" key="7">
    <source>
        <dbReference type="PROSITE-ProRule" id="PRU00302"/>
    </source>
</evidence>
<dbReference type="SMART" id="SM00032">
    <property type="entry name" value="CCP"/>
    <property type="match status" value="6"/>
</dbReference>
<comment type="caution">
    <text evidence="11">The sequence shown here is derived from an EMBL/GenBank/DDBJ whole genome shotgun (WGS) entry which is preliminary data.</text>
</comment>
<dbReference type="AlphaFoldDB" id="A0A8S4MUQ9"/>
<dbReference type="GO" id="GO:0005576">
    <property type="term" value="C:extracellular region"/>
    <property type="evidence" value="ECO:0007669"/>
    <property type="project" value="InterPro"/>
</dbReference>
<feature type="domain" description="Sushi" evidence="9">
    <location>
        <begin position="725"/>
        <end position="783"/>
    </location>
</feature>
<gene>
    <name evidence="11" type="ORF">OFUS_LOCUS166</name>
</gene>
<feature type="domain" description="EGF-like" evidence="8">
    <location>
        <begin position="684"/>
        <end position="720"/>
    </location>
</feature>
<dbReference type="SMART" id="SM00494">
    <property type="entry name" value="ChtBD2"/>
    <property type="match status" value="1"/>
</dbReference>
<evidence type="ECO:0000259" key="9">
    <source>
        <dbReference type="PROSITE" id="PS50923"/>
    </source>
</evidence>
<dbReference type="SUPFAM" id="SSF57625">
    <property type="entry name" value="Invertebrate chitin-binding proteins"/>
    <property type="match status" value="1"/>
</dbReference>
<dbReference type="InterPro" id="IPR000742">
    <property type="entry name" value="EGF"/>
</dbReference>
<dbReference type="SMART" id="SM00181">
    <property type="entry name" value="EGF"/>
    <property type="match status" value="2"/>
</dbReference>
<evidence type="ECO:0000313" key="12">
    <source>
        <dbReference type="Proteomes" id="UP000749559"/>
    </source>
</evidence>
<evidence type="ECO:0000256" key="5">
    <source>
        <dbReference type="ARBA" id="ARBA00023180"/>
    </source>
</evidence>
<dbReference type="PROSITE" id="PS50923">
    <property type="entry name" value="SUSHI"/>
    <property type="match status" value="4"/>
</dbReference>
<feature type="domain" description="Sushi" evidence="9">
    <location>
        <begin position="302"/>
        <end position="361"/>
    </location>
</feature>
<dbReference type="InterPro" id="IPR000152">
    <property type="entry name" value="EGF-type_Asp/Asn_hydroxyl_site"/>
</dbReference>
<dbReference type="InterPro" id="IPR035976">
    <property type="entry name" value="Sushi/SCR/CCP_sf"/>
</dbReference>
<dbReference type="Gene3D" id="2.10.25.10">
    <property type="entry name" value="Laminin"/>
    <property type="match status" value="1"/>
</dbReference>
<evidence type="ECO:0000256" key="3">
    <source>
        <dbReference type="ARBA" id="ARBA00022737"/>
    </source>
</evidence>
<dbReference type="PANTHER" id="PTHR45656:SF4">
    <property type="entry name" value="PROTEIN CBR-CLEC-78"/>
    <property type="match status" value="1"/>
</dbReference>
<evidence type="ECO:0000256" key="6">
    <source>
        <dbReference type="PROSITE-ProRule" id="PRU00076"/>
    </source>
</evidence>
<dbReference type="InterPro" id="IPR018097">
    <property type="entry name" value="EGF_Ca-bd_CS"/>
</dbReference>
<dbReference type="EMBL" id="CAIIXF020000001">
    <property type="protein sequence ID" value="CAH1772396.1"/>
    <property type="molecule type" value="Genomic_DNA"/>
</dbReference>
<evidence type="ECO:0000313" key="11">
    <source>
        <dbReference type="EMBL" id="CAH1772396.1"/>
    </source>
</evidence>
<feature type="domain" description="Sushi" evidence="9">
    <location>
        <begin position="185"/>
        <end position="244"/>
    </location>
</feature>
<dbReference type="SUPFAM" id="SSF57196">
    <property type="entry name" value="EGF/Laminin"/>
    <property type="match status" value="1"/>
</dbReference>
<feature type="disulfide bond" evidence="7">
    <location>
        <begin position="422"/>
        <end position="465"/>
    </location>
</feature>
<sequence length="862" mass="93299">MGYHIIDRVCYCTTLVNYGKYDVTMFTEKTCFDGLFTEIILNYEPYQVKLSSSNSRVKRMLTSEGDEYNCRMINTRRKRGVSSPEALGCPEEILENGNVVVTCNDKKCQAVYTCNECYTLLNNDKRNCLAGSGTYTKKAPECQLQENCTSVSPTEGTSTEANVTDSVTEAVTEPTEAPTEQPLDFGCESLPAPTDGEVTFDCSDTTKKICAADYTCNTCFTLDGTSQRKCKKGVWNKSPPVCVIQGDGCSTLNPCGSSAPFCVNCTCQTCDDPEGKCGEEPDTVTEPVTTEPKTTTLQPLEFNCLSLPSPEFGSVSFDCSNVKNQVCVADYACNECFTLNGTDRQRCKDGTWNKSPPVCDIQGDGCSTLNPCASSAPFCVNCVCQTCDDPEGKCEGTVTEPSTTKSTTTESTTTMEPLEFNCPSLPAPEGGSVSFDCSNVKNQVCVADYACNECFTLNGAVSQRCKEGSWNKSPPVCDIQGDGCSDSAPCRSTAPFCVNCTCQTCEDPLGDCDPEITTTTEGTTVETTTVTTTEAPKEVVMVSAKFGCPDLPTPDNTELSIRCSKKKKKCLANYSCKTNVCSNLEGSTKRACSESKPKWTNEEGVCIIQGDGCSDDSFCANKYNKVTDKRPFCVECVCQACDANGENCAINEEEGTTVTTTVDCPVCDVTCPSPTPDPNIDLSELDQCLSNPCANNGTCIDGYNSYTCSCADDWAGTNCDFRFVHVCKDVLEAPVNGKVINGRGDLGSVTTYICDDGYLIVNSKFRVCQANGFWSGQSPKCLKMPPGFKFDCPSTKQNPTVFDNFSEDPCDCSAFLHCSRDSIFQKSCPPGTQWNKDITMCSQPLQTFCRTRNATNPDSDCT</sequence>
<keyword evidence="7" id="KW-0768">Sushi</keyword>
<dbReference type="InterPro" id="IPR051277">
    <property type="entry name" value="SEZ6_CSMD_C4BPB_Regulators"/>
</dbReference>
<dbReference type="CDD" id="cd00054">
    <property type="entry name" value="EGF_CA"/>
    <property type="match status" value="1"/>
</dbReference>
<dbReference type="GO" id="GO:0008061">
    <property type="term" value="F:chitin binding"/>
    <property type="evidence" value="ECO:0007669"/>
    <property type="project" value="InterPro"/>
</dbReference>
<dbReference type="InterPro" id="IPR002557">
    <property type="entry name" value="Chitin-bd_dom"/>
</dbReference>
<dbReference type="PROSITE" id="PS50940">
    <property type="entry name" value="CHIT_BIND_II"/>
    <property type="match status" value="1"/>
</dbReference>
<dbReference type="InterPro" id="IPR000436">
    <property type="entry name" value="Sushi_SCR_CCP_dom"/>
</dbReference>
<feature type="disulfide bond" evidence="7">
    <location>
        <begin position="304"/>
        <end position="347"/>
    </location>
</feature>
<dbReference type="GO" id="GO:0005509">
    <property type="term" value="F:calcium ion binding"/>
    <property type="evidence" value="ECO:0007669"/>
    <property type="project" value="InterPro"/>
</dbReference>